<protein>
    <submittedName>
        <fullName evidence="2">HD-GYP domain-containing protein</fullName>
        <ecNumber evidence="2">3.1.4.-</ecNumber>
    </submittedName>
</protein>
<reference evidence="3" key="1">
    <citation type="journal article" date="2019" name="Int. J. Syst. Evol. Microbiol.">
        <title>The Global Catalogue of Microorganisms (GCM) 10K type strain sequencing project: providing services to taxonomists for standard genome sequencing and annotation.</title>
        <authorList>
            <consortium name="The Broad Institute Genomics Platform"/>
            <consortium name="The Broad Institute Genome Sequencing Center for Infectious Disease"/>
            <person name="Wu L."/>
            <person name="Ma J."/>
        </authorList>
    </citation>
    <scope>NUCLEOTIDE SEQUENCE [LARGE SCALE GENOMIC DNA]</scope>
    <source>
        <strain evidence="3">CGMCC 1.12371</strain>
    </source>
</reference>
<dbReference type="PANTHER" id="PTHR43155:SF2">
    <property type="entry name" value="CYCLIC DI-GMP PHOSPHODIESTERASE PA4108"/>
    <property type="match status" value="1"/>
</dbReference>
<dbReference type="Proteomes" id="UP001596501">
    <property type="component" value="Unassembled WGS sequence"/>
</dbReference>
<organism evidence="2 3">
    <name type="scientific">Hydrogenophaga atypica</name>
    <dbReference type="NCBI Taxonomy" id="249409"/>
    <lineage>
        <taxon>Bacteria</taxon>
        <taxon>Pseudomonadati</taxon>
        <taxon>Pseudomonadota</taxon>
        <taxon>Betaproteobacteria</taxon>
        <taxon>Burkholderiales</taxon>
        <taxon>Comamonadaceae</taxon>
        <taxon>Hydrogenophaga</taxon>
    </lineage>
</organism>
<dbReference type="GO" id="GO:0016787">
    <property type="term" value="F:hydrolase activity"/>
    <property type="evidence" value="ECO:0007669"/>
    <property type="project" value="UniProtKB-KW"/>
</dbReference>
<keyword evidence="2" id="KW-0378">Hydrolase</keyword>
<dbReference type="EC" id="3.1.4.-" evidence="2"/>
<dbReference type="InterPro" id="IPR037522">
    <property type="entry name" value="HD_GYP_dom"/>
</dbReference>
<dbReference type="RefSeq" id="WP_382224046.1">
    <property type="nucleotide sequence ID" value="NZ_JBHTCA010000009.1"/>
</dbReference>
<keyword evidence="3" id="KW-1185">Reference proteome</keyword>
<evidence type="ECO:0000259" key="1">
    <source>
        <dbReference type="PROSITE" id="PS51832"/>
    </source>
</evidence>
<dbReference type="Pfam" id="PF13487">
    <property type="entry name" value="HD_5"/>
    <property type="match status" value="1"/>
</dbReference>
<comment type="caution">
    <text evidence="2">The sequence shown here is derived from an EMBL/GenBank/DDBJ whole genome shotgun (WGS) entry which is preliminary data.</text>
</comment>
<proteinExistence type="predicted"/>
<sequence length="420" mass="46141">MEDPRLYPSDTSVPPTADRAVGGFIPVSLRGVDVNRPLPVDILNARGMLLLPKGQAMDSLERQLALSRHEPVIRVQDRDLWMTVLRPQRRPAPVVAESSAAPHLKPPLERAVLEPAAASVASTWLDLHTRWGVLLHQHAEARDFLPRFEAMREQAWQLLERQPDESLFVLVQLLYDAQLGYCASNALAAAAVCRVIAPAAGLGPSEQRALFNAALTMNVGMARLQDQLAQQKPPPDKHQLADIQRHPHRGRDILHGLGVGHDRWLNLVADSHESVEGGGYPTGKRAEGLDLMLLQLSDRFVARISPRQGRKGLSARAAVRAHYLEMQRQNSPLGALLVKHLGMYLPGSYVRLQNGEVAVVTRSTGQVNRPMVVAVVGKDGIPLSAPTVRDTALPQYAVIDSVSPDQVKVRLDPARVFSRL</sequence>
<dbReference type="Gene3D" id="1.10.3210.10">
    <property type="entry name" value="Hypothetical protein af1432"/>
    <property type="match status" value="1"/>
</dbReference>
<dbReference type="EMBL" id="JBHTCA010000009">
    <property type="protein sequence ID" value="MFC7409838.1"/>
    <property type="molecule type" value="Genomic_DNA"/>
</dbReference>
<gene>
    <name evidence="2" type="ORF">ACFQPB_13290</name>
</gene>
<dbReference type="PROSITE" id="PS51832">
    <property type="entry name" value="HD_GYP"/>
    <property type="match status" value="1"/>
</dbReference>
<evidence type="ECO:0000313" key="2">
    <source>
        <dbReference type="EMBL" id="MFC7409838.1"/>
    </source>
</evidence>
<feature type="domain" description="HD-GYP" evidence="1">
    <location>
        <begin position="160"/>
        <end position="354"/>
    </location>
</feature>
<evidence type="ECO:0000313" key="3">
    <source>
        <dbReference type="Proteomes" id="UP001596501"/>
    </source>
</evidence>
<name>A0ABW2QR82_9BURK</name>
<dbReference type="PANTHER" id="PTHR43155">
    <property type="entry name" value="CYCLIC DI-GMP PHOSPHODIESTERASE PA4108-RELATED"/>
    <property type="match status" value="1"/>
</dbReference>
<accession>A0ABW2QR82</accession>